<dbReference type="InterPro" id="IPR014729">
    <property type="entry name" value="Rossmann-like_a/b/a_fold"/>
</dbReference>
<evidence type="ECO:0000256" key="7">
    <source>
        <dbReference type="ARBA" id="ARBA00022840"/>
    </source>
</evidence>
<keyword evidence="4 10" id="KW-0808">Transferase</keyword>
<dbReference type="PANTHER" id="PTHR39321:SF3">
    <property type="entry name" value="PHOSPHOPANTETHEINE ADENYLYLTRANSFERASE"/>
    <property type="match status" value="1"/>
</dbReference>
<evidence type="ECO:0000256" key="4">
    <source>
        <dbReference type="ARBA" id="ARBA00022679"/>
    </source>
</evidence>
<comment type="catalytic activity">
    <reaction evidence="9 10">
        <text>nicotinate beta-D-ribonucleotide + ATP + H(+) = deamido-NAD(+) + diphosphate</text>
        <dbReference type="Rhea" id="RHEA:22860"/>
        <dbReference type="ChEBI" id="CHEBI:15378"/>
        <dbReference type="ChEBI" id="CHEBI:30616"/>
        <dbReference type="ChEBI" id="CHEBI:33019"/>
        <dbReference type="ChEBI" id="CHEBI:57502"/>
        <dbReference type="ChEBI" id="CHEBI:58437"/>
        <dbReference type="EC" id="2.7.7.18"/>
    </reaction>
</comment>
<organism evidence="12 13">
    <name type="scientific">Gordonibacter faecis</name>
    <dbReference type="NCBI Taxonomy" id="3047475"/>
    <lineage>
        <taxon>Bacteria</taxon>
        <taxon>Bacillati</taxon>
        <taxon>Actinomycetota</taxon>
        <taxon>Coriobacteriia</taxon>
        <taxon>Eggerthellales</taxon>
        <taxon>Eggerthellaceae</taxon>
        <taxon>Gordonibacter</taxon>
    </lineage>
</organism>
<keyword evidence="3 10" id="KW-0662">Pyridine nucleotide biosynthesis</keyword>
<evidence type="ECO:0000256" key="6">
    <source>
        <dbReference type="ARBA" id="ARBA00022741"/>
    </source>
</evidence>
<keyword evidence="13" id="KW-1185">Reference proteome</keyword>
<dbReference type="EMBL" id="JASJEU010000020">
    <property type="protein sequence ID" value="MDJ1651127.1"/>
    <property type="molecule type" value="Genomic_DNA"/>
</dbReference>
<dbReference type="InterPro" id="IPR005248">
    <property type="entry name" value="NadD/NMNAT"/>
</dbReference>
<dbReference type="PANTHER" id="PTHR39321">
    <property type="entry name" value="NICOTINATE-NUCLEOTIDE ADENYLYLTRANSFERASE-RELATED"/>
    <property type="match status" value="1"/>
</dbReference>
<dbReference type="EC" id="2.7.7.18" evidence="10"/>
<gene>
    <name evidence="10 12" type="primary">nadD</name>
    <name evidence="12" type="ORF">QNJ86_09975</name>
</gene>
<dbReference type="NCBIfam" id="TIGR00482">
    <property type="entry name" value="nicotinate (nicotinamide) nucleotide adenylyltransferase"/>
    <property type="match status" value="1"/>
</dbReference>
<sequence>MAKICERFDDLGRDGKPARLGIMGGTFDPIHIGHLATAEQAREAYDLDAVVFVPAGNPVFKKDRAVTPAADRLAMCRLAVASNPSFCVSAMEIERGGDTYTVDTLRELRAHYPDNVELFFITGADAVAHIVKWRESAAIADLARLIAVTRPGYALTDERRRAIEDEGSFDVSYLEVTALAVSSSDLRERVAAGKSIRYLVMQRVLDYVLEHGLYSGAGDASARKETL</sequence>
<evidence type="ECO:0000313" key="13">
    <source>
        <dbReference type="Proteomes" id="UP001232750"/>
    </source>
</evidence>
<keyword evidence="6 10" id="KW-0547">Nucleotide-binding</keyword>
<dbReference type="NCBIfam" id="NF000840">
    <property type="entry name" value="PRK00071.1-3"/>
    <property type="match status" value="1"/>
</dbReference>
<dbReference type="CDD" id="cd02165">
    <property type="entry name" value="NMNAT"/>
    <property type="match status" value="1"/>
</dbReference>
<evidence type="ECO:0000256" key="5">
    <source>
        <dbReference type="ARBA" id="ARBA00022695"/>
    </source>
</evidence>
<evidence type="ECO:0000259" key="11">
    <source>
        <dbReference type="Pfam" id="PF01467"/>
    </source>
</evidence>
<evidence type="ECO:0000256" key="9">
    <source>
        <dbReference type="ARBA" id="ARBA00048721"/>
    </source>
</evidence>
<accession>A0ABT7DNZ5</accession>
<dbReference type="GO" id="GO:0004515">
    <property type="term" value="F:nicotinate-nucleotide adenylyltransferase activity"/>
    <property type="evidence" value="ECO:0007669"/>
    <property type="project" value="UniProtKB-EC"/>
</dbReference>
<dbReference type="NCBIfam" id="TIGR00125">
    <property type="entry name" value="cyt_tran_rel"/>
    <property type="match status" value="1"/>
</dbReference>
<dbReference type="RefSeq" id="WP_283832472.1">
    <property type="nucleotide sequence ID" value="NZ_JASJEU010000020.1"/>
</dbReference>
<reference evidence="12 13" key="1">
    <citation type="submission" date="2023-05" db="EMBL/GenBank/DDBJ databases">
        <title>Gordonibacter KGMB12511T sp. nov., isolated from faeces of healthy Korean.</title>
        <authorList>
            <person name="Kim H.S."/>
            <person name="Kim J.-S."/>
            <person name="Suh M.K."/>
            <person name="Eom M.K."/>
            <person name="Do H.E."/>
            <person name="Lee J.-S."/>
        </authorList>
    </citation>
    <scope>NUCLEOTIDE SEQUENCE [LARGE SCALE GENOMIC DNA]</scope>
    <source>
        <strain evidence="12 13">KGMB12511</strain>
    </source>
</reference>
<evidence type="ECO:0000256" key="8">
    <source>
        <dbReference type="ARBA" id="ARBA00023027"/>
    </source>
</evidence>
<dbReference type="Gene3D" id="3.40.50.620">
    <property type="entry name" value="HUPs"/>
    <property type="match status" value="1"/>
</dbReference>
<keyword evidence="5 10" id="KW-0548">Nucleotidyltransferase</keyword>
<evidence type="ECO:0000256" key="1">
    <source>
        <dbReference type="ARBA" id="ARBA00002324"/>
    </source>
</evidence>
<feature type="domain" description="Cytidyltransferase-like" evidence="11">
    <location>
        <begin position="22"/>
        <end position="189"/>
    </location>
</feature>
<dbReference type="SUPFAM" id="SSF52374">
    <property type="entry name" value="Nucleotidylyl transferase"/>
    <property type="match status" value="1"/>
</dbReference>
<evidence type="ECO:0000313" key="12">
    <source>
        <dbReference type="EMBL" id="MDJ1651127.1"/>
    </source>
</evidence>
<proteinExistence type="inferred from homology"/>
<keyword evidence="7 10" id="KW-0067">ATP-binding</keyword>
<dbReference type="HAMAP" id="MF_00244">
    <property type="entry name" value="NaMN_adenylyltr"/>
    <property type="match status" value="1"/>
</dbReference>
<comment type="similarity">
    <text evidence="10">Belongs to the NadD family.</text>
</comment>
<evidence type="ECO:0000256" key="2">
    <source>
        <dbReference type="ARBA" id="ARBA00005019"/>
    </source>
</evidence>
<comment type="pathway">
    <text evidence="2 10">Cofactor biosynthesis; NAD(+) biosynthesis; deamido-NAD(+) from nicotinate D-ribonucleotide: step 1/1.</text>
</comment>
<comment type="caution">
    <text evidence="12">The sequence shown here is derived from an EMBL/GenBank/DDBJ whole genome shotgun (WGS) entry which is preliminary data.</text>
</comment>
<comment type="function">
    <text evidence="1 10">Catalyzes the reversible adenylation of nicotinate mononucleotide (NaMN) to nicotinic acid adenine dinucleotide (NaAD).</text>
</comment>
<name>A0ABT7DNZ5_9ACTN</name>
<dbReference type="InterPro" id="IPR004821">
    <property type="entry name" value="Cyt_trans-like"/>
</dbReference>
<keyword evidence="8 10" id="KW-0520">NAD</keyword>
<dbReference type="Proteomes" id="UP001232750">
    <property type="component" value="Unassembled WGS sequence"/>
</dbReference>
<evidence type="ECO:0000256" key="10">
    <source>
        <dbReference type="HAMAP-Rule" id="MF_00244"/>
    </source>
</evidence>
<protein>
    <recommendedName>
        <fullName evidence="10">Probable nicotinate-nucleotide adenylyltransferase</fullName>
        <ecNumber evidence="10">2.7.7.18</ecNumber>
    </recommendedName>
    <alternativeName>
        <fullName evidence="10">Deamido-NAD(+) diphosphorylase</fullName>
    </alternativeName>
    <alternativeName>
        <fullName evidence="10">Deamido-NAD(+) pyrophosphorylase</fullName>
    </alternativeName>
    <alternativeName>
        <fullName evidence="10">Nicotinate mononucleotide adenylyltransferase</fullName>
        <shortName evidence="10">NaMN adenylyltransferase</shortName>
    </alternativeName>
</protein>
<evidence type="ECO:0000256" key="3">
    <source>
        <dbReference type="ARBA" id="ARBA00022642"/>
    </source>
</evidence>
<dbReference type="Pfam" id="PF01467">
    <property type="entry name" value="CTP_transf_like"/>
    <property type="match status" value="1"/>
</dbReference>